<feature type="signal peptide" evidence="2">
    <location>
        <begin position="1"/>
        <end position="17"/>
    </location>
</feature>
<gene>
    <name evidence="3" type="ORF">PFISCL1PPCAC_13790</name>
</gene>
<name>A0AAV5VVV0_9BILA</name>
<reference evidence="3" key="1">
    <citation type="submission" date="2023-10" db="EMBL/GenBank/DDBJ databases">
        <title>Genome assembly of Pristionchus species.</title>
        <authorList>
            <person name="Yoshida K."/>
            <person name="Sommer R.J."/>
        </authorList>
    </citation>
    <scope>NUCLEOTIDE SEQUENCE</scope>
    <source>
        <strain evidence="3">RS5133</strain>
    </source>
</reference>
<evidence type="ECO:0000313" key="4">
    <source>
        <dbReference type="Proteomes" id="UP001432322"/>
    </source>
</evidence>
<protein>
    <submittedName>
        <fullName evidence="3">Uncharacterized protein</fullName>
    </submittedName>
</protein>
<feature type="compositionally biased region" description="Low complexity" evidence="1">
    <location>
        <begin position="507"/>
        <end position="559"/>
    </location>
</feature>
<dbReference type="Proteomes" id="UP001432322">
    <property type="component" value="Unassembled WGS sequence"/>
</dbReference>
<keyword evidence="4" id="KW-1185">Reference proteome</keyword>
<evidence type="ECO:0000313" key="3">
    <source>
        <dbReference type="EMBL" id="GMT22493.1"/>
    </source>
</evidence>
<organism evidence="3 4">
    <name type="scientific">Pristionchus fissidentatus</name>
    <dbReference type="NCBI Taxonomy" id="1538716"/>
    <lineage>
        <taxon>Eukaryota</taxon>
        <taxon>Metazoa</taxon>
        <taxon>Ecdysozoa</taxon>
        <taxon>Nematoda</taxon>
        <taxon>Chromadorea</taxon>
        <taxon>Rhabditida</taxon>
        <taxon>Rhabditina</taxon>
        <taxon>Diplogasteromorpha</taxon>
        <taxon>Diplogasteroidea</taxon>
        <taxon>Neodiplogasteridae</taxon>
        <taxon>Pristionchus</taxon>
    </lineage>
</organism>
<feature type="chain" id="PRO_5043574084" evidence="2">
    <location>
        <begin position="18"/>
        <end position="659"/>
    </location>
</feature>
<comment type="caution">
    <text evidence="3">The sequence shown here is derived from an EMBL/GenBank/DDBJ whole genome shotgun (WGS) entry which is preliminary data.</text>
</comment>
<feature type="compositionally biased region" description="Pro residues" evidence="1">
    <location>
        <begin position="497"/>
        <end position="506"/>
    </location>
</feature>
<accession>A0AAV5VVV0</accession>
<keyword evidence="2" id="KW-0732">Signal</keyword>
<dbReference type="AlphaFoldDB" id="A0AAV5VVV0"/>
<evidence type="ECO:0000256" key="1">
    <source>
        <dbReference type="SAM" id="MobiDB-lite"/>
    </source>
</evidence>
<feature type="region of interest" description="Disordered" evidence="1">
    <location>
        <begin position="497"/>
        <end position="559"/>
    </location>
</feature>
<proteinExistence type="predicted"/>
<sequence>MIRQLLVVAALVGLAAAAGEYSTPLATCGCPGMQTYNLTSAAYCAKSNVYEKCDISKMMETNCMITCPGSRGDLLYRNGSSIFRRTPFIACGIDGVLRNGDGEKVLYPNLVRPTCAYKFPCNDCPHKVETTVCPAGYSCNPAHVVKSTDENECSRVKCSSGTLTLYENKIKKEFFVFDLYCTNSGAWANYSMDGQTNQALLLTHQNLTMNCPVPLGAVKCAKPTLATTLTQLPVTFRTGFTLAPATLTNITGVPSVVTCPLGHNLYGFYGTDGSVSGLEYTYQNYLLCESNSMWSNGGHAFIPTGMVSACLKIKYPCGVTYSYEESVGGCTCNSGLVETIKIEGNQTCGLGCPAGHRMIVSKGGFYFRFSGGLSYDGVSWRGKQFMAGIDLSFGLTEPKFTCEPNPFPIDFEWPLEGMDGEGCQNEHLTFVDGAVTCGGGLNLVVSIERTYFVHLFTLSSVKWTGIVWNGWEKTTGLLLAFPKNIFFSCYNGVPPTRPPPTLPPTTGPTSTTVPTTTGPTTTGPTTTTPTTTVPTTTVPTTTAPTTTAPTTTGPTTTVPTTTVPVTTVLTTTVACGSYDPCGPLEGGAVIGCEGGRNSITCTASASIEIKTSSGIVKYDRMVFVFGHGWLSFSCDGAMKLWTTVEINAILSISCSITQN</sequence>
<dbReference type="EMBL" id="BTSY01000004">
    <property type="protein sequence ID" value="GMT22493.1"/>
    <property type="molecule type" value="Genomic_DNA"/>
</dbReference>
<evidence type="ECO:0000256" key="2">
    <source>
        <dbReference type="SAM" id="SignalP"/>
    </source>
</evidence>